<dbReference type="Proteomes" id="UP001390339">
    <property type="component" value="Unassembled WGS sequence"/>
</dbReference>
<keyword evidence="3" id="KW-1185">Reference proteome</keyword>
<gene>
    <name evidence="2" type="ORF">PGQ11_002413</name>
</gene>
<evidence type="ECO:0000313" key="3">
    <source>
        <dbReference type="Proteomes" id="UP001390339"/>
    </source>
</evidence>
<organism evidence="2 3">
    <name type="scientific">Apiospora arundinis</name>
    <dbReference type="NCBI Taxonomy" id="335852"/>
    <lineage>
        <taxon>Eukaryota</taxon>
        <taxon>Fungi</taxon>
        <taxon>Dikarya</taxon>
        <taxon>Ascomycota</taxon>
        <taxon>Pezizomycotina</taxon>
        <taxon>Sordariomycetes</taxon>
        <taxon>Xylariomycetidae</taxon>
        <taxon>Amphisphaeriales</taxon>
        <taxon>Apiosporaceae</taxon>
        <taxon>Apiospora</taxon>
    </lineage>
</organism>
<dbReference type="EMBL" id="JAPCWZ010000002">
    <property type="protein sequence ID" value="KAK8877467.1"/>
    <property type="molecule type" value="Genomic_DNA"/>
</dbReference>
<protein>
    <submittedName>
        <fullName evidence="2">Uncharacterized protein</fullName>
    </submittedName>
</protein>
<feature type="compositionally biased region" description="Polar residues" evidence="1">
    <location>
        <begin position="127"/>
        <end position="147"/>
    </location>
</feature>
<name>A0ABR2JI40_9PEZI</name>
<proteinExistence type="predicted"/>
<feature type="region of interest" description="Disordered" evidence="1">
    <location>
        <begin position="103"/>
        <end position="147"/>
    </location>
</feature>
<feature type="compositionally biased region" description="Basic and acidic residues" evidence="1">
    <location>
        <begin position="103"/>
        <end position="126"/>
    </location>
</feature>
<evidence type="ECO:0000256" key="1">
    <source>
        <dbReference type="SAM" id="MobiDB-lite"/>
    </source>
</evidence>
<accession>A0ABR2JI40</accession>
<evidence type="ECO:0000313" key="2">
    <source>
        <dbReference type="EMBL" id="KAK8877467.1"/>
    </source>
</evidence>
<sequence length="147" mass="17782">MPHIPRKTVADLLKRVKRLEKEEEWTEAFRHFWSWGVGITGGYAIYRFRDLDRQVKRLEDYKLKYMEGDIEKHKKQISELDSRTSSLKKEEMKWDLMSKVRDLEREREEQQQQQEEKRQKEERERMASNSKSIKGTIAGWTNKSGPH</sequence>
<comment type="caution">
    <text evidence="2">The sequence shown here is derived from an EMBL/GenBank/DDBJ whole genome shotgun (WGS) entry which is preliminary data.</text>
</comment>
<reference evidence="2 3" key="1">
    <citation type="journal article" date="2024" name="IMA Fungus">
        <title>Apiospora arundinis, a panoply of carbohydrate-active enzymes and secondary metabolites.</title>
        <authorList>
            <person name="Sorensen T."/>
            <person name="Petersen C."/>
            <person name="Muurmann A.T."/>
            <person name="Christiansen J.V."/>
            <person name="Brundto M.L."/>
            <person name="Overgaard C.K."/>
            <person name="Boysen A.T."/>
            <person name="Wollenberg R.D."/>
            <person name="Larsen T.O."/>
            <person name="Sorensen J.L."/>
            <person name="Nielsen K.L."/>
            <person name="Sondergaard T.E."/>
        </authorList>
    </citation>
    <scope>NUCLEOTIDE SEQUENCE [LARGE SCALE GENOMIC DNA]</scope>
    <source>
        <strain evidence="2 3">AAU 773</strain>
    </source>
</reference>